<keyword evidence="1" id="KW-0732">Signal</keyword>
<reference evidence="2" key="1">
    <citation type="submission" date="2021-03" db="EMBL/GenBank/DDBJ databases">
        <authorList>
            <consortium name="Genoscope - CEA"/>
            <person name="William W."/>
        </authorList>
    </citation>
    <scope>NUCLEOTIDE SEQUENCE</scope>
    <source>
        <strain evidence="2">Doubled-haploid Pahang</strain>
    </source>
</reference>
<feature type="signal peptide" evidence="1">
    <location>
        <begin position="1"/>
        <end position="24"/>
    </location>
</feature>
<proteinExistence type="predicted"/>
<sequence length="53" mass="5677">MASLSPLLVAVLCLLLAITGRLHAESCIGVYWVKMATREAYEKLVPPATTSTS</sequence>
<gene>
    <name evidence="2" type="ORF">GSMUA_94090.1</name>
</gene>
<dbReference type="AlphaFoldDB" id="A0A8D7EY83"/>
<name>A0A8D7EY83_MUSAM</name>
<dbReference type="EMBL" id="HG996472">
    <property type="protein sequence ID" value="CAG1833488.1"/>
    <property type="molecule type" value="Genomic_DNA"/>
</dbReference>
<feature type="chain" id="PRO_5034649716" evidence="1">
    <location>
        <begin position="25"/>
        <end position="53"/>
    </location>
</feature>
<evidence type="ECO:0000256" key="1">
    <source>
        <dbReference type="SAM" id="SignalP"/>
    </source>
</evidence>
<accession>A0A8D7EY83</accession>
<organism evidence="2">
    <name type="scientific">Musa acuminata subsp. malaccensis</name>
    <name type="common">Wild banana</name>
    <name type="synonym">Musa malaccensis</name>
    <dbReference type="NCBI Taxonomy" id="214687"/>
    <lineage>
        <taxon>Eukaryota</taxon>
        <taxon>Viridiplantae</taxon>
        <taxon>Streptophyta</taxon>
        <taxon>Embryophyta</taxon>
        <taxon>Tracheophyta</taxon>
        <taxon>Spermatophyta</taxon>
        <taxon>Magnoliopsida</taxon>
        <taxon>Liliopsida</taxon>
        <taxon>Zingiberales</taxon>
        <taxon>Musaceae</taxon>
        <taxon>Musa</taxon>
    </lineage>
</organism>
<evidence type="ECO:0000313" key="2">
    <source>
        <dbReference type="EMBL" id="CAG1833488.1"/>
    </source>
</evidence>
<protein>
    <submittedName>
        <fullName evidence="2">(wild Malaysian banana) hypothetical protein</fullName>
    </submittedName>
</protein>